<organism evidence="6 7">
    <name type="scientific">Herbaspirillum rhizosphaerae</name>
    <dbReference type="NCBI Taxonomy" id="346179"/>
    <lineage>
        <taxon>Bacteria</taxon>
        <taxon>Pseudomonadati</taxon>
        <taxon>Pseudomonadota</taxon>
        <taxon>Betaproteobacteria</taxon>
        <taxon>Burkholderiales</taxon>
        <taxon>Oxalobacteraceae</taxon>
        <taxon>Herbaspirillum</taxon>
    </lineage>
</organism>
<feature type="domain" description="HTH gntR-type" evidence="5">
    <location>
        <begin position="9"/>
        <end position="77"/>
    </location>
</feature>
<feature type="region of interest" description="Disordered" evidence="4">
    <location>
        <begin position="277"/>
        <end position="307"/>
    </location>
</feature>
<dbReference type="InterPro" id="IPR011711">
    <property type="entry name" value="GntR_C"/>
</dbReference>
<dbReference type="InterPro" id="IPR036388">
    <property type="entry name" value="WH-like_DNA-bd_sf"/>
</dbReference>
<dbReference type="InterPro" id="IPR036390">
    <property type="entry name" value="WH_DNA-bd_sf"/>
</dbReference>
<dbReference type="SMART" id="SM00345">
    <property type="entry name" value="HTH_GNTR"/>
    <property type="match status" value="1"/>
</dbReference>
<proteinExistence type="predicted"/>
<dbReference type="RefSeq" id="WP_408166613.1">
    <property type="nucleotide sequence ID" value="NZ_JAQQFR010000003.1"/>
</dbReference>
<dbReference type="SUPFAM" id="SSF46785">
    <property type="entry name" value="Winged helix' DNA-binding domain"/>
    <property type="match status" value="1"/>
</dbReference>
<feature type="compositionally biased region" description="Low complexity" evidence="4">
    <location>
        <begin position="277"/>
        <end position="287"/>
    </location>
</feature>
<dbReference type="PROSITE" id="PS50949">
    <property type="entry name" value="HTH_GNTR"/>
    <property type="match status" value="1"/>
</dbReference>
<evidence type="ECO:0000256" key="1">
    <source>
        <dbReference type="ARBA" id="ARBA00023015"/>
    </source>
</evidence>
<name>A0ABW8Z4Z4_9BURK</name>
<dbReference type="SMART" id="SM00895">
    <property type="entry name" value="FCD"/>
    <property type="match status" value="1"/>
</dbReference>
<evidence type="ECO:0000313" key="6">
    <source>
        <dbReference type="EMBL" id="MFL9878001.1"/>
    </source>
</evidence>
<dbReference type="InterPro" id="IPR000524">
    <property type="entry name" value="Tscrpt_reg_HTH_GntR"/>
</dbReference>
<evidence type="ECO:0000256" key="2">
    <source>
        <dbReference type="ARBA" id="ARBA00023125"/>
    </source>
</evidence>
<keyword evidence="3" id="KW-0804">Transcription</keyword>
<dbReference type="CDD" id="cd07377">
    <property type="entry name" value="WHTH_GntR"/>
    <property type="match status" value="1"/>
</dbReference>
<dbReference type="Pfam" id="PF00392">
    <property type="entry name" value="GntR"/>
    <property type="match status" value="1"/>
</dbReference>
<dbReference type="PANTHER" id="PTHR43537">
    <property type="entry name" value="TRANSCRIPTIONAL REGULATOR, GNTR FAMILY"/>
    <property type="match status" value="1"/>
</dbReference>
<evidence type="ECO:0000259" key="5">
    <source>
        <dbReference type="PROSITE" id="PS50949"/>
    </source>
</evidence>
<dbReference type="Gene3D" id="1.20.120.530">
    <property type="entry name" value="GntR ligand-binding domain-like"/>
    <property type="match status" value="1"/>
</dbReference>
<evidence type="ECO:0000313" key="7">
    <source>
        <dbReference type="Proteomes" id="UP001629214"/>
    </source>
</evidence>
<dbReference type="InterPro" id="IPR008920">
    <property type="entry name" value="TF_FadR/GntR_C"/>
</dbReference>
<dbReference type="SUPFAM" id="SSF48008">
    <property type="entry name" value="GntR ligand-binding domain-like"/>
    <property type="match status" value="1"/>
</dbReference>
<dbReference type="PRINTS" id="PR00035">
    <property type="entry name" value="HTHGNTR"/>
</dbReference>
<dbReference type="Gene3D" id="1.10.10.10">
    <property type="entry name" value="Winged helix-like DNA-binding domain superfamily/Winged helix DNA-binding domain"/>
    <property type="match status" value="1"/>
</dbReference>
<dbReference type="Pfam" id="PF07729">
    <property type="entry name" value="FCD"/>
    <property type="match status" value="1"/>
</dbReference>
<dbReference type="Proteomes" id="UP001629214">
    <property type="component" value="Unassembled WGS sequence"/>
</dbReference>
<dbReference type="EMBL" id="JAQQFR010000003">
    <property type="protein sequence ID" value="MFL9878001.1"/>
    <property type="molecule type" value="Genomic_DNA"/>
</dbReference>
<evidence type="ECO:0000256" key="3">
    <source>
        <dbReference type="ARBA" id="ARBA00023163"/>
    </source>
</evidence>
<gene>
    <name evidence="6" type="ORF">PQR63_06415</name>
</gene>
<feature type="compositionally biased region" description="Basic residues" evidence="4">
    <location>
        <begin position="298"/>
        <end position="307"/>
    </location>
</feature>
<reference evidence="6 7" key="1">
    <citation type="journal article" date="2024" name="Chem. Sci.">
        <title>Discovery of megapolipeptins by genome mining of a Burkholderiales bacteria collection.</title>
        <authorList>
            <person name="Paulo B.S."/>
            <person name="Recchia M.J.J."/>
            <person name="Lee S."/>
            <person name="Fergusson C.H."/>
            <person name="Romanowski S.B."/>
            <person name="Hernandez A."/>
            <person name="Krull N."/>
            <person name="Liu D.Y."/>
            <person name="Cavanagh H."/>
            <person name="Bos A."/>
            <person name="Gray C.A."/>
            <person name="Murphy B.T."/>
            <person name="Linington R.G."/>
            <person name="Eustaquio A.S."/>
        </authorList>
    </citation>
    <scope>NUCLEOTIDE SEQUENCE [LARGE SCALE GENOMIC DNA]</scope>
    <source>
        <strain evidence="6 7">RL21-008-BIB-B</strain>
    </source>
</reference>
<accession>A0ABW8Z4Z4</accession>
<comment type="caution">
    <text evidence="6">The sequence shown here is derived from an EMBL/GenBank/DDBJ whole genome shotgun (WGS) entry which is preliminary data.</text>
</comment>
<dbReference type="PANTHER" id="PTHR43537:SF5">
    <property type="entry name" value="UXU OPERON TRANSCRIPTIONAL REGULATOR"/>
    <property type="match status" value="1"/>
</dbReference>
<keyword evidence="1" id="KW-0805">Transcription regulation</keyword>
<keyword evidence="2" id="KW-0238">DNA-binding</keyword>
<sequence length="307" mass="33593">MPIEAIEPQRLYRQISDQLRKLIVDGEFPVGSRLPSERDLSVQLGVSRPSLREALIALEVEGYIEVHMGSGIYVCPPSPAPEGEIDLSTEEGPLELIRARAMLEGEVAYAAAKNAKKAQIDAIEEAFQQMIEHTSAGTNPLEADRLFHIRVAEATGNSVLVGLVTQLFDARLGPLFNRLHSHFDTIEVWNDAIEEHSRVMKALRARDPEMARTAMRRHMDIAFKRYSASLVGQAGLFSKKVVAEKVVKVVKAKVVAKKPAAKESAVKVVAKKSAKSTTVKKTSALKASAKRAPVVTPTKRRSARAGS</sequence>
<evidence type="ECO:0000256" key="4">
    <source>
        <dbReference type="SAM" id="MobiDB-lite"/>
    </source>
</evidence>
<keyword evidence="7" id="KW-1185">Reference proteome</keyword>
<protein>
    <submittedName>
        <fullName evidence="6">FadR/GntR family transcriptional regulator</fullName>
    </submittedName>
</protein>